<dbReference type="InterPro" id="IPR008207">
    <property type="entry name" value="Sig_transdc_His_kin_Hpt_dom"/>
</dbReference>
<dbReference type="Gene3D" id="1.20.120.160">
    <property type="entry name" value="HPT domain"/>
    <property type="match status" value="1"/>
</dbReference>
<keyword evidence="2" id="KW-0597">Phosphoprotein</keyword>
<dbReference type="PROSITE" id="PS50894">
    <property type="entry name" value="HPT"/>
    <property type="match status" value="1"/>
</dbReference>
<sequence length="118" mass="12103">MDQAPVTPLSQLPARDRVSALAVAGGDADLAAELFAALLAGLPGELAALRTEVAASDWEGLAELAHQVRGATRYCGVPALDEAAESLERAARAADPPRVAAAFASLEAEALRVQQADD</sequence>
<dbReference type="GO" id="GO:0000160">
    <property type="term" value="P:phosphorelay signal transduction system"/>
    <property type="evidence" value="ECO:0007669"/>
    <property type="project" value="UniProtKB-KW"/>
</dbReference>
<proteinExistence type="predicted"/>
<gene>
    <name evidence="4" type="ORF">THSYN_19650</name>
</gene>
<dbReference type="GO" id="GO:0004672">
    <property type="term" value="F:protein kinase activity"/>
    <property type="evidence" value="ECO:0007669"/>
    <property type="project" value="UniProtKB-ARBA"/>
</dbReference>
<evidence type="ECO:0000313" key="4">
    <source>
        <dbReference type="EMBL" id="AUB82939.1"/>
    </source>
</evidence>
<accession>A0A2K8UBX9</accession>
<evidence type="ECO:0000259" key="3">
    <source>
        <dbReference type="PROSITE" id="PS50894"/>
    </source>
</evidence>
<keyword evidence="5" id="KW-1185">Reference proteome</keyword>
<dbReference type="AlphaFoldDB" id="A0A2K8UBX9"/>
<keyword evidence="1" id="KW-0902">Two-component regulatory system</keyword>
<dbReference type="InterPro" id="IPR036641">
    <property type="entry name" value="HPT_dom_sf"/>
</dbReference>
<dbReference type="Pfam" id="PF01627">
    <property type="entry name" value="Hpt"/>
    <property type="match status" value="1"/>
</dbReference>
<name>A0A2K8UBX9_9GAMM</name>
<protein>
    <submittedName>
        <fullName evidence="4">Phosphorelay protein</fullName>
    </submittedName>
</protein>
<feature type="domain" description="HPt" evidence="3">
    <location>
        <begin position="27"/>
        <end position="118"/>
    </location>
</feature>
<dbReference type="RefSeq" id="WP_100920643.1">
    <property type="nucleotide sequence ID" value="NZ_CP020370.1"/>
</dbReference>
<dbReference type="SMART" id="SM00073">
    <property type="entry name" value="HPT"/>
    <property type="match status" value="1"/>
</dbReference>
<dbReference type="SUPFAM" id="SSF47226">
    <property type="entry name" value="Histidine-containing phosphotransfer domain, HPT domain"/>
    <property type="match status" value="1"/>
</dbReference>
<evidence type="ECO:0000256" key="2">
    <source>
        <dbReference type="PROSITE-ProRule" id="PRU00110"/>
    </source>
</evidence>
<organism evidence="4 5">
    <name type="scientific">Candidatus Thiodictyon syntrophicum</name>
    <dbReference type="NCBI Taxonomy" id="1166950"/>
    <lineage>
        <taxon>Bacteria</taxon>
        <taxon>Pseudomonadati</taxon>
        <taxon>Pseudomonadota</taxon>
        <taxon>Gammaproteobacteria</taxon>
        <taxon>Chromatiales</taxon>
        <taxon>Chromatiaceae</taxon>
        <taxon>Thiodictyon</taxon>
    </lineage>
</organism>
<dbReference type="Proteomes" id="UP000232638">
    <property type="component" value="Chromosome"/>
</dbReference>
<reference evidence="4 5" key="1">
    <citation type="submission" date="2017-03" db="EMBL/GenBank/DDBJ databases">
        <title>Complete genome sequence of Candidatus 'Thiodictyon syntrophicum' sp. nov. strain Cad16T, a photolithoautotroph purple sulfur bacterium isolated from an alpine meromictic lake.</title>
        <authorList>
            <person name="Luedin S.M."/>
            <person name="Pothier J.F."/>
            <person name="Danza F."/>
            <person name="Storelli N."/>
            <person name="Wittwer M."/>
            <person name="Tonolla M."/>
        </authorList>
    </citation>
    <scope>NUCLEOTIDE SEQUENCE [LARGE SCALE GENOMIC DNA]</scope>
    <source>
        <strain evidence="4 5">Cad16T</strain>
    </source>
</reference>
<feature type="modified residue" description="Phosphohistidine" evidence="2">
    <location>
        <position position="66"/>
    </location>
</feature>
<dbReference type="KEGG" id="tsy:THSYN_19650"/>
<dbReference type="EMBL" id="CP020370">
    <property type="protein sequence ID" value="AUB82939.1"/>
    <property type="molecule type" value="Genomic_DNA"/>
</dbReference>
<evidence type="ECO:0000313" key="5">
    <source>
        <dbReference type="Proteomes" id="UP000232638"/>
    </source>
</evidence>
<evidence type="ECO:0000256" key="1">
    <source>
        <dbReference type="ARBA" id="ARBA00023012"/>
    </source>
</evidence>